<name>A0A9N9AJB0_9GLOM</name>
<gene>
    <name evidence="4" type="ORF">AMORRO_LOCUS4762</name>
</gene>
<dbReference type="PANTHER" id="PTHR24418">
    <property type="entry name" value="TYROSINE-PROTEIN KINASE"/>
    <property type="match status" value="1"/>
</dbReference>
<feature type="non-terminal residue" evidence="4">
    <location>
        <position position="1"/>
    </location>
</feature>
<evidence type="ECO:0000256" key="2">
    <source>
        <dbReference type="ARBA" id="ARBA00022840"/>
    </source>
</evidence>
<dbReference type="InterPro" id="IPR050198">
    <property type="entry name" value="Non-receptor_tyrosine_kinases"/>
</dbReference>
<sequence length="202" mass="24031">MEEIIKKGHPVRICPGCQKTTKKGNEFGEKKLCGFCYFGESFLRKSGNQDIDDFLRKFAEWKRYPFLEFIPYVEFSSIEKIGHGEFSQVYKATWNKGRLRFWNRKDGKFARFPPETVALKVLDRSQKISSEFLKEQQFLNRISMPTKYKRRFIDVYGISRDPESNNYIFVTSYANHGDLKKYLQTDFSILTWLNKRKLLENI</sequence>
<dbReference type="Proteomes" id="UP000789342">
    <property type="component" value="Unassembled WGS sequence"/>
</dbReference>
<keyword evidence="1" id="KW-0547">Nucleotide-binding</keyword>
<dbReference type="PROSITE" id="PS50011">
    <property type="entry name" value="PROTEIN_KINASE_DOM"/>
    <property type="match status" value="1"/>
</dbReference>
<dbReference type="AlphaFoldDB" id="A0A9N9AJB0"/>
<protein>
    <submittedName>
        <fullName evidence="4">17742_t:CDS:1</fullName>
    </submittedName>
</protein>
<dbReference type="GO" id="GO:0004672">
    <property type="term" value="F:protein kinase activity"/>
    <property type="evidence" value="ECO:0007669"/>
    <property type="project" value="InterPro"/>
</dbReference>
<keyword evidence="2" id="KW-0067">ATP-binding</keyword>
<accession>A0A9N9AJB0</accession>
<evidence type="ECO:0000313" key="4">
    <source>
        <dbReference type="EMBL" id="CAG8532973.1"/>
    </source>
</evidence>
<dbReference type="InterPro" id="IPR000719">
    <property type="entry name" value="Prot_kinase_dom"/>
</dbReference>
<keyword evidence="5" id="KW-1185">Reference proteome</keyword>
<dbReference type="InterPro" id="IPR011009">
    <property type="entry name" value="Kinase-like_dom_sf"/>
</dbReference>
<organism evidence="4 5">
    <name type="scientific">Acaulospora morrowiae</name>
    <dbReference type="NCBI Taxonomy" id="94023"/>
    <lineage>
        <taxon>Eukaryota</taxon>
        <taxon>Fungi</taxon>
        <taxon>Fungi incertae sedis</taxon>
        <taxon>Mucoromycota</taxon>
        <taxon>Glomeromycotina</taxon>
        <taxon>Glomeromycetes</taxon>
        <taxon>Diversisporales</taxon>
        <taxon>Acaulosporaceae</taxon>
        <taxon>Acaulospora</taxon>
    </lineage>
</organism>
<proteinExistence type="predicted"/>
<feature type="domain" description="Protein kinase" evidence="3">
    <location>
        <begin position="75"/>
        <end position="202"/>
    </location>
</feature>
<reference evidence="4" key="1">
    <citation type="submission" date="2021-06" db="EMBL/GenBank/DDBJ databases">
        <authorList>
            <person name="Kallberg Y."/>
            <person name="Tangrot J."/>
            <person name="Rosling A."/>
        </authorList>
    </citation>
    <scope>NUCLEOTIDE SEQUENCE</scope>
    <source>
        <strain evidence="4">CL551</strain>
    </source>
</reference>
<dbReference type="InterPro" id="IPR001245">
    <property type="entry name" value="Ser-Thr/Tyr_kinase_cat_dom"/>
</dbReference>
<evidence type="ECO:0000256" key="1">
    <source>
        <dbReference type="ARBA" id="ARBA00022741"/>
    </source>
</evidence>
<dbReference type="GO" id="GO:0005524">
    <property type="term" value="F:ATP binding"/>
    <property type="evidence" value="ECO:0007669"/>
    <property type="project" value="UniProtKB-KW"/>
</dbReference>
<dbReference type="OrthoDB" id="6718656at2759"/>
<dbReference type="Pfam" id="PF07714">
    <property type="entry name" value="PK_Tyr_Ser-Thr"/>
    <property type="match status" value="1"/>
</dbReference>
<evidence type="ECO:0000259" key="3">
    <source>
        <dbReference type="PROSITE" id="PS50011"/>
    </source>
</evidence>
<evidence type="ECO:0000313" key="5">
    <source>
        <dbReference type="Proteomes" id="UP000789342"/>
    </source>
</evidence>
<dbReference type="SUPFAM" id="SSF56112">
    <property type="entry name" value="Protein kinase-like (PK-like)"/>
    <property type="match status" value="1"/>
</dbReference>
<comment type="caution">
    <text evidence="4">The sequence shown here is derived from an EMBL/GenBank/DDBJ whole genome shotgun (WGS) entry which is preliminary data.</text>
</comment>
<dbReference type="EMBL" id="CAJVPV010002686">
    <property type="protein sequence ID" value="CAG8532973.1"/>
    <property type="molecule type" value="Genomic_DNA"/>
</dbReference>
<dbReference type="Gene3D" id="1.10.510.10">
    <property type="entry name" value="Transferase(Phosphotransferase) domain 1"/>
    <property type="match status" value="1"/>
</dbReference>